<dbReference type="AlphaFoldDB" id="A0A1L7XSK7"/>
<evidence type="ECO:0000313" key="1">
    <source>
        <dbReference type="EMBL" id="CZR68020.1"/>
    </source>
</evidence>
<gene>
    <name evidence="1" type="ORF">PAC_17919</name>
</gene>
<organism evidence="1 2">
    <name type="scientific">Phialocephala subalpina</name>
    <dbReference type="NCBI Taxonomy" id="576137"/>
    <lineage>
        <taxon>Eukaryota</taxon>
        <taxon>Fungi</taxon>
        <taxon>Dikarya</taxon>
        <taxon>Ascomycota</taxon>
        <taxon>Pezizomycotina</taxon>
        <taxon>Leotiomycetes</taxon>
        <taxon>Helotiales</taxon>
        <taxon>Mollisiaceae</taxon>
        <taxon>Phialocephala</taxon>
        <taxon>Phialocephala fortinii species complex</taxon>
    </lineage>
</organism>
<proteinExistence type="predicted"/>
<dbReference type="EMBL" id="FJOG01000050">
    <property type="protein sequence ID" value="CZR68020.1"/>
    <property type="molecule type" value="Genomic_DNA"/>
</dbReference>
<keyword evidence="2" id="KW-1185">Reference proteome</keyword>
<reference evidence="1 2" key="1">
    <citation type="submission" date="2016-03" db="EMBL/GenBank/DDBJ databases">
        <authorList>
            <person name="Ploux O."/>
        </authorList>
    </citation>
    <scope>NUCLEOTIDE SEQUENCE [LARGE SCALE GENOMIC DNA]</scope>
    <source>
        <strain evidence="1 2">UAMH 11012</strain>
    </source>
</reference>
<protein>
    <submittedName>
        <fullName evidence="1">Uncharacterized protein</fullName>
    </submittedName>
</protein>
<dbReference type="OrthoDB" id="2099276at2759"/>
<dbReference type="Proteomes" id="UP000184330">
    <property type="component" value="Unassembled WGS sequence"/>
</dbReference>
<sequence length="424" mass="49099">MTSLSIYLNVVEKDEWGGEVFGPDSFPYCHEMCFVSKMDRAFRKERHWDETVSVKEWQRLCKILRPNIKPNRLKLFLTCDVADIELSDEFLQPLLQTPTLQLRECSIRLASGFLKPGNTGYHTPGSLQELAALARLNVQQAAEQLATNRSTQSFFRYGDLPKEIRFQILEHTELVSPFDLAWTSNQPEALAYQPHKSQFYEHRTFQYGTYGPAICCQKCSPRTDACACFLRHGAFSTTCTCWTMPTHFFLVDHQMKDDAENGRRYLRSLSLDHVSGQDVYHLPDSRGMEQWQECLSIINDEMNPRQLSLTIDLGFDKSSVYYSYGGDYKFVPDICYTREAEKVWTVGKVLADSLVGHVQLKNLFFHFMWPFEDHEEGIPTDRGLVLEKMVMGENYESTDRGKNERRHRWNGYQCDKDEGCPVCS</sequence>
<name>A0A1L7XSK7_9HELO</name>
<evidence type="ECO:0000313" key="2">
    <source>
        <dbReference type="Proteomes" id="UP000184330"/>
    </source>
</evidence>
<accession>A0A1L7XSK7</accession>